<keyword evidence="5" id="KW-0472">Membrane</keyword>
<dbReference type="RefSeq" id="XP_022097702.1">
    <property type="nucleotide sequence ID" value="XM_022242010.1"/>
</dbReference>
<dbReference type="GO" id="GO:0009134">
    <property type="term" value="P:nucleoside diphosphate catabolic process"/>
    <property type="evidence" value="ECO:0007669"/>
    <property type="project" value="TreeGrafter"/>
</dbReference>
<name>A0A8B7YYD6_ACAPL</name>
<accession>A0A8B7YYD6</accession>
<feature type="domain" description="Ubiquitin-like" evidence="6">
    <location>
        <begin position="1"/>
        <end position="81"/>
    </location>
</feature>
<keyword evidence="2" id="KW-0378">Hydrolase</keyword>
<dbReference type="PANTHER" id="PTHR11782:SF83">
    <property type="entry name" value="GUANOSINE-DIPHOSPHATASE"/>
    <property type="match status" value="1"/>
</dbReference>
<reference evidence="8" key="1">
    <citation type="submission" date="2025-08" db="UniProtKB">
        <authorList>
            <consortium name="RefSeq"/>
        </authorList>
    </citation>
    <scope>IDENTIFICATION</scope>
</reference>
<dbReference type="Proteomes" id="UP000694845">
    <property type="component" value="Unplaced"/>
</dbReference>
<evidence type="ECO:0000313" key="7">
    <source>
        <dbReference type="Proteomes" id="UP000694845"/>
    </source>
</evidence>
<proteinExistence type="inferred from homology"/>
<feature type="transmembrane region" description="Helical" evidence="5">
    <location>
        <begin position="577"/>
        <end position="602"/>
    </location>
</feature>
<feature type="binding site" evidence="4">
    <location>
        <begin position="308"/>
        <end position="312"/>
    </location>
    <ligand>
        <name>ATP</name>
        <dbReference type="ChEBI" id="CHEBI:30616"/>
    </ligand>
</feature>
<keyword evidence="4" id="KW-0547">Nucleotide-binding</keyword>
<dbReference type="OMA" id="FMLNFTN"/>
<evidence type="ECO:0000259" key="6">
    <source>
        <dbReference type="PROSITE" id="PS50053"/>
    </source>
</evidence>
<organism evidence="7 8">
    <name type="scientific">Acanthaster planci</name>
    <name type="common">Crown-of-thorns starfish</name>
    <dbReference type="NCBI Taxonomy" id="133434"/>
    <lineage>
        <taxon>Eukaryota</taxon>
        <taxon>Metazoa</taxon>
        <taxon>Echinodermata</taxon>
        <taxon>Eleutherozoa</taxon>
        <taxon>Asterozoa</taxon>
        <taxon>Asteroidea</taxon>
        <taxon>Valvatacea</taxon>
        <taxon>Valvatida</taxon>
        <taxon>Acanthasteridae</taxon>
        <taxon>Acanthaster</taxon>
    </lineage>
</organism>
<sequence length="629" mass="68463">MQIMVRAAIGAQVTSVPIEVDPKWVIKSVIVEFCQKIDIPVTGDIEMKDDSGLILNKSATIGEAGIHNGDTVFISHSEPEGDAEQQDVFVRRGMERSQMYSIVLVCVGFVLVTASICGIIALAMRFTEEICSDEGYGAVFDAGSSHTNLTIYSWLGDSRTEGTGVVRQEGTCRSPGGGISSYDDNPQDAGPSLISCLDYTKQVVPEQYYNFTSLHLGATAGMRLLEKTEPSTSTLIMESVRQTMATYPFNFTANQATIISGSDEGSYGWVSANFLSGTLNPGSTLSSAIVSALSADPLPTVGALDMGGASTQITFIPEDPSSLPPQYSENLRLYGVNYTLYTHSYLCYGVNEAIRRFKANLVKDSGYAKMTVNPCAPKGFRETVDGKYLWEAPCSKGPQALAGWGSEVLPSPNAVNITSFNLSGTSDLDSCRTAVAKLFNFTAPCPIEPCSFNGVYHPKPYGKFLAFSVFANLISDLDLPSDASVQHIENTTKSFCAKTYDEVKKMPGNLQLLVLYCFDLTYFSTLLLRGYKFDADIWKITFTNEVKGKELGWSLGFMINATNMIPTEASCTDFTKVGFYVGLAILIVTFVIGLIVLVIAVYRCTRPKRESGYEELNPDFARKNTYGSL</sequence>
<keyword evidence="7" id="KW-1185">Reference proteome</keyword>
<keyword evidence="4" id="KW-0067">ATP-binding</keyword>
<dbReference type="AlphaFoldDB" id="A0A8B7YYD6"/>
<evidence type="ECO:0000256" key="5">
    <source>
        <dbReference type="SAM" id="Phobius"/>
    </source>
</evidence>
<dbReference type="KEGG" id="aplc:110983083"/>
<protein>
    <submittedName>
        <fullName evidence="8">Ectonucleoside triphosphate diphosphohydrolase 2-like</fullName>
    </submittedName>
</protein>
<dbReference type="GO" id="GO:0005524">
    <property type="term" value="F:ATP binding"/>
    <property type="evidence" value="ECO:0007669"/>
    <property type="project" value="UniProtKB-KW"/>
</dbReference>
<dbReference type="GO" id="GO:0017111">
    <property type="term" value="F:ribonucleoside triphosphate phosphatase activity"/>
    <property type="evidence" value="ECO:0007669"/>
    <property type="project" value="TreeGrafter"/>
</dbReference>
<dbReference type="CDD" id="cd24044">
    <property type="entry name" value="ASKHA_NBD_NTPDase1-like"/>
    <property type="match status" value="1"/>
</dbReference>
<dbReference type="Pfam" id="PF01150">
    <property type="entry name" value="GDA1_CD39"/>
    <property type="match status" value="1"/>
</dbReference>
<keyword evidence="5" id="KW-1133">Transmembrane helix</keyword>
<dbReference type="GO" id="GO:0004382">
    <property type="term" value="F:GDP phosphatase activity"/>
    <property type="evidence" value="ECO:0007669"/>
    <property type="project" value="TreeGrafter"/>
</dbReference>
<evidence type="ECO:0000256" key="1">
    <source>
        <dbReference type="ARBA" id="ARBA00009283"/>
    </source>
</evidence>
<dbReference type="Gene3D" id="3.30.420.40">
    <property type="match status" value="1"/>
</dbReference>
<evidence type="ECO:0000256" key="4">
    <source>
        <dbReference type="PIRSR" id="PIRSR600407-2"/>
    </source>
</evidence>
<dbReference type="GO" id="GO:0005886">
    <property type="term" value="C:plasma membrane"/>
    <property type="evidence" value="ECO:0007669"/>
    <property type="project" value="TreeGrafter"/>
</dbReference>
<evidence type="ECO:0000313" key="8">
    <source>
        <dbReference type="RefSeq" id="XP_022097702.1"/>
    </source>
</evidence>
<evidence type="ECO:0000256" key="2">
    <source>
        <dbReference type="ARBA" id="ARBA00022801"/>
    </source>
</evidence>
<dbReference type="OrthoDB" id="6372431at2759"/>
<dbReference type="InterPro" id="IPR000626">
    <property type="entry name" value="Ubiquitin-like_dom"/>
</dbReference>
<keyword evidence="5" id="KW-0812">Transmembrane</keyword>
<feature type="transmembrane region" description="Helical" evidence="5">
    <location>
        <begin position="99"/>
        <end position="124"/>
    </location>
</feature>
<dbReference type="PANTHER" id="PTHR11782">
    <property type="entry name" value="ADENOSINE/GUANOSINE DIPHOSPHATASE"/>
    <property type="match status" value="1"/>
</dbReference>
<comment type="similarity">
    <text evidence="1">Belongs to the GDA1/CD39 NTPase family.</text>
</comment>
<dbReference type="PROSITE" id="PS50053">
    <property type="entry name" value="UBIQUITIN_2"/>
    <property type="match status" value="1"/>
</dbReference>
<evidence type="ECO:0000256" key="3">
    <source>
        <dbReference type="PIRSR" id="PIRSR600407-1"/>
    </source>
</evidence>
<feature type="active site" description="Proton acceptor" evidence="3">
    <location>
        <position position="264"/>
    </location>
</feature>
<dbReference type="GO" id="GO:0045134">
    <property type="term" value="F:UDP phosphatase activity"/>
    <property type="evidence" value="ECO:0007669"/>
    <property type="project" value="TreeGrafter"/>
</dbReference>
<dbReference type="GeneID" id="110983083"/>
<dbReference type="InterPro" id="IPR000407">
    <property type="entry name" value="GDA1_CD39_NTPase"/>
</dbReference>
<dbReference type="Gene3D" id="3.30.420.150">
    <property type="entry name" value="Exopolyphosphatase. Domain 2"/>
    <property type="match status" value="1"/>
</dbReference>
<gene>
    <name evidence="8" type="primary">LOC110983083</name>
</gene>